<keyword evidence="5" id="KW-1185">Reference proteome</keyword>
<sequence length="141" mass="15263">MQIGVDSQRSIENKRVFVVENDDINSMGLQFMLADENETHVFSNIAAAIDKSKAWPPHLVLLGIGMVRNEGASLISLIKAAMNDVRILLVCDSADDSTVKLALEQGANGTLLTPLRIETVRRKVDSALGRAVPIGIPVVRS</sequence>
<feature type="domain" description="Response regulatory" evidence="3">
    <location>
        <begin position="15"/>
        <end position="128"/>
    </location>
</feature>
<dbReference type="PROSITE" id="PS50110">
    <property type="entry name" value="RESPONSE_REGULATORY"/>
    <property type="match status" value="1"/>
</dbReference>
<dbReference type="InterPro" id="IPR001789">
    <property type="entry name" value="Sig_transdc_resp-reg_receiver"/>
</dbReference>
<comment type="caution">
    <text evidence="2">Lacks conserved residue(s) required for the propagation of feature annotation.</text>
</comment>
<dbReference type="KEGG" id="sniv:SFSGTM_04070"/>
<dbReference type="RefSeq" id="WP_162083712.1">
    <property type="nucleotide sequence ID" value="NZ_AP021881.1"/>
</dbReference>
<dbReference type="InterPro" id="IPR050595">
    <property type="entry name" value="Bact_response_regulator"/>
</dbReference>
<dbReference type="PANTHER" id="PTHR44591">
    <property type="entry name" value="STRESS RESPONSE REGULATOR PROTEIN 1"/>
    <property type="match status" value="1"/>
</dbReference>
<evidence type="ECO:0000313" key="4">
    <source>
        <dbReference type="EMBL" id="BBO99698.1"/>
    </source>
</evidence>
<dbReference type="SUPFAM" id="SSF52172">
    <property type="entry name" value="CheY-like"/>
    <property type="match status" value="1"/>
</dbReference>
<evidence type="ECO:0000313" key="5">
    <source>
        <dbReference type="Proteomes" id="UP000463939"/>
    </source>
</evidence>
<name>A0A809RD54_9PROT</name>
<dbReference type="Gene3D" id="3.40.50.2300">
    <property type="match status" value="1"/>
</dbReference>
<evidence type="ECO:0000259" key="3">
    <source>
        <dbReference type="PROSITE" id="PS50110"/>
    </source>
</evidence>
<dbReference type="AlphaFoldDB" id="A0A809RD54"/>
<gene>
    <name evidence="4" type="ORF">SFSGTM_04070</name>
</gene>
<dbReference type="EMBL" id="AP021881">
    <property type="protein sequence ID" value="BBO99698.1"/>
    <property type="molecule type" value="Genomic_DNA"/>
</dbReference>
<dbReference type="InterPro" id="IPR011006">
    <property type="entry name" value="CheY-like_superfamily"/>
</dbReference>
<organism evidence="4 5">
    <name type="scientific">Sulfuriferula nivalis</name>
    <dbReference type="NCBI Taxonomy" id="2675298"/>
    <lineage>
        <taxon>Bacteria</taxon>
        <taxon>Pseudomonadati</taxon>
        <taxon>Pseudomonadota</taxon>
        <taxon>Betaproteobacteria</taxon>
        <taxon>Nitrosomonadales</taxon>
        <taxon>Sulfuricellaceae</taxon>
        <taxon>Sulfuriferula</taxon>
    </lineage>
</organism>
<dbReference type="SMART" id="SM00448">
    <property type="entry name" value="REC"/>
    <property type="match status" value="1"/>
</dbReference>
<dbReference type="Pfam" id="PF00072">
    <property type="entry name" value="Response_reg"/>
    <property type="match status" value="1"/>
</dbReference>
<dbReference type="Proteomes" id="UP000463939">
    <property type="component" value="Chromosome"/>
</dbReference>
<reference evidence="5" key="1">
    <citation type="submission" date="2019-11" db="EMBL/GenBank/DDBJ databases">
        <title>Isolation and characterization of a novel species in the genus Sulfuriferula.</title>
        <authorList>
            <person name="Mochizuki J."/>
            <person name="Kojima H."/>
            <person name="Fukui M."/>
        </authorList>
    </citation>
    <scope>NUCLEOTIDE SEQUENCE [LARGE SCALE GENOMIC DNA]</scope>
    <source>
        <strain evidence="5">SGTM</strain>
    </source>
</reference>
<dbReference type="GO" id="GO:0000160">
    <property type="term" value="P:phosphorelay signal transduction system"/>
    <property type="evidence" value="ECO:0007669"/>
    <property type="project" value="InterPro"/>
</dbReference>
<dbReference type="PANTHER" id="PTHR44591:SF3">
    <property type="entry name" value="RESPONSE REGULATORY DOMAIN-CONTAINING PROTEIN"/>
    <property type="match status" value="1"/>
</dbReference>
<evidence type="ECO:0000256" key="1">
    <source>
        <dbReference type="ARBA" id="ARBA00022553"/>
    </source>
</evidence>
<accession>A0A809RD54</accession>
<protein>
    <recommendedName>
        <fullName evidence="3">Response regulatory domain-containing protein</fullName>
    </recommendedName>
</protein>
<proteinExistence type="predicted"/>
<keyword evidence="1" id="KW-0597">Phosphoprotein</keyword>
<evidence type="ECO:0000256" key="2">
    <source>
        <dbReference type="PROSITE-ProRule" id="PRU00169"/>
    </source>
</evidence>